<dbReference type="EMBL" id="AMCI01002394">
    <property type="protein sequence ID" value="EJX02836.1"/>
    <property type="molecule type" value="Genomic_DNA"/>
</dbReference>
<protein>
    <submittedName>
        <fullName evidence="2">Uncharacterized protein</fullName>
    </submittedName>
</protein>
<feature type="region of interest" description="Disordered" evidence="1">
    <location>
        <begin position="1"/>
        <end position="33"/>
    </location>
</feature>
<proteinExistence type="predicted"/>
<name>J9CRM3_9ZZZZ</name>
<evidence type="ECO:0000256" key="1">
    <source>
        <dbReference type="SAM" id="MobiDB-lite"/>
    </source>
</evidence>
<dbReference type="AlphaFoldDB" id="J9CRM3"/>
<evidence type="ECO:0000313" key="2">
    <source>
        <dbReference type="EMBL" id="EJX02836.1"/>
    </source>
</evidence>
<organism evidence="2">
    <name type="scientific">gut metagenome</name>
    <dbReference type="NCBI Taxonomy" id="749906"/>
    <lineage>
        <taxon>unclassified sequences</taxon>
        <taxon>metagenomes</taxon>
        <taxon>organismal metagenomes</taxon>
    </lineage>
</organism>
<comment type="caution">
    <text evidence="2">The sequence shown here is derived from an EMBL/GenBank/DDBJ whole genome shotgun (WGS) entry which is preliminary data.</text>
</comment>
<reference evidence="2" key="1">
    <citation type="journal article" date="2012" name="PLoS ONE">
        <title>Gene sets for utilization of primary and secondary nutrition supplies in the distal gut of endangered iberian lynx.</title>
        <authorList>
            <person name="Alcaide M."/>
            <person name="Messina E."/>
            <person name="Richter M."/>
            <person name="Bargiela R."/>
            <person name="Peplies J."/>
            <person name="Huws S.A."/>
            <person name="Newbold C.J."/>
            <person name="Golyshin P.N."/>
            <person name="Simon M.A."/>
            <person name="Lopez G."/>
            <person name="Yakimov M.M."/>
            <person name="Ferrer M."/>
        </authorList>
    </citation>
    <scope>NUCLEOTIDE SEQUENCE</scope>
</reference>
<sequence length="45" mass="5180">MCGRWALGPRSPSRGRRSALNGRNSTMPFRSRMPSRCSTPWRCVR</sequence>
<accession>J9CRM3</accession>
<gene>
    <name evidence="2" type="ORF">EVA_09057</name>
</gene>